<feature type="compositionally biased region" description="Polar residues" evidence="1">
    <location>
        <begin position="61"/>
        <end position="76"/>
    </location>
</feature>
<gene>
    <name evidence="2" type="ORF">DSTB1V02_LOCUS8230</name>
</gene>
<reference evidence="2" key="1">
    <citation type="submission" date="2020-11" db="EMBL/GenBank/DDBJ databases">
        <authorList>
            <person name="Tran Van P."/>
        </authorList>
    </citation>
    <scope>NUCLEOTIDE SEQUENCE</scope>
</reference>
<protein>
    <submittedName>
        <fullName evidence="2">Uncharacterized protein</fullName>
    </submittedName>
</protein>
<sequence>WWQLRCRSGHRPSIAAHRATGADVAGAIEVHQAPTSRTMEHRVAYASAQGRTGSIPKQPGELSTQENTACPRSDSNLDLPRAPGHYPLSHGDTEILGKEDSSDPLLLLQSAADFLKRPIILIGETNSWSIIPQELEGNVGILLCWGNPIIPVVFGSEQRPQLYHLDQDDELHTLHEPNQLYQLYQRYQQYQVYPRDQLYKHNDWCLLNRLDQDYAPWMTVNRLPPLYGNRQIPASLRKAGRISFRESVTVAWEIHTCPLLWALDRHLAGLPPLTADELEERKDRLLE</sequence>
<evidence type="ECO:0000256" key="1">
    <source>
        <dbReference type="SAM" id="MobiDB-lite"/>
    </source>
</evidence>
<proteinExistence type="predicted"/>
<dbReference type="Proteomes" id="UP000677054">
    <property type="component" value="Unassembled WGS sequence"/>
</dbReference>
<feature type="non-terminal residue" evidence="2">
    <location>
        <position position="1"/>
    </location>
</feature>
<accession>A0A7R8XDA9</accession>
<dbReference type="EMBL" id="LR901352">
    <property type="protein sequence ID" value="CAD7248417.1"/>
    <property type="molecule type" value="Genomic_DNA"/>
</dbReference>
<feature type="region of interest" description="Disordered" evidence="1">
    <location>
        <begin position="49"/>
        <end position="79"/>
    </location>
</feature>
<organism evidence="2">
    <name type="scientific">Darwinula stevensoni</name>
    <dbReference type="NCBI Taxonomy" id="69355"/>
    <lineage>
        <taxon>Eukaryota</taxon>
        <taxon>Metazoa</taxon>
        <taxon>Ecdysozoa</taxon>
        <taxon>Arthropoda</taxon>
        <taxon>Crustacea</taxon>
        <taxon>Oligostraca</taxon>
        <taxon>Ostracoda</taxon>
        <taxon>Podocopa</taxon>
        <taxon>Podocopida</taxon>
        <taxon>Darwinulocopina</taxon>
        <taxon>Darwinuloidea</taxon>
        <taxon>Darwinulidae</taxon>
        <taxon>Darwinula</taxon>
    </lineage>
</organism>
<dbReference type="EMBL" id="CAJPEV010001835">
    <property type="protein sequence ID" value="CAG0894535.1"/>
    <property type="molecule type" value="Genomic_DNA"/>
</dbReference>
<dbReference type="AlphaFoldDB" id="A0A7R8XDA9"/>
<name>A0A7R8XDA9_9CRUS</name>
<evidence type="ECO:0000313" key="2">
    <source>
        <dbReference type="EMBL" id="CAD7248417.1"/>
    </source>
</evidence>
<keyword evidence="3" id="KW-1185">Reference proteome</keyword>
<evidence type="ECO:0000313" key="3">
    <source>
        <dbReference type="Proteomes" id="UP000677054"/>
    </source>
</evidence>